<dbReference type="InterPro" id="IPR001106">
    <property type="entry name" value="Aromatic_Lyase"/>
</dbReference>
<dbReference type="Pfam" id="PF00221">
    <property type="entry name" value="Lyase_aromatic"/>
    <property type="match status" value="1"/>
</dbReference>
<dbReference type="InterPro" id="IPR024083">
    <property type="entry name" value="Fumarase/histidase_N"/>
</dbReference>
<dbReference type="InterPro" id="IPR008948">
    <property type="entry name" value="L-Aspartase-like"/>
</dbReference>
<dbReference type="GO" id="GO:0016841">
    <property type="term" value="F:ammonia-lyase activity"/>
    <property type="evidence" value="ECO:0007669"/>
    <property type="project" value="InterPro"/>
</dbReference>
<dbReference type="EMBL" id="UINC01018796">
    <property type="protein sequence ID" value="SVA79222.1"/>
    <property type="molecule type" value="Genomic_DNA"/>
</dbReference>
<dbReference type="PROSITE" id="PS00488">
    <property type="entry name" value="PAL_HISTIDASE"/>
    <property type="match status" value="1"/>
</dbReference>
<evidence type="ECO:0000313" key="1">
    <source>
        <dbReference type="EMBL" id="SVA79222.1"/>
    </source>
</evidence>
<dbReference type="AlphaFoldDB" id="A0A381YRH0"/>
<dbReference type="PANTHER" id="PTHR10362">
    <property type="entry name" value="HISTIDINE AMMONIA-LYASE"/>
    <property type="match status" value="1"/>
</dbReference>
<dbReference type="Gene3D" id="1.10.275.10">
    <property type="entry name" value="Fumarase/aspartase (N-terminal domain)"/>
    <property type="match status" value="1"/>
</dbReference>
<dbReference type="Gene3D" id="1.20.200.10">
    <property type="entry name" value="Fumarase/aspartase (Central domain)"/>
    <property type="match status" value="1"/>
</dbReference>
<name>A0A381YRH0_9ZZZZ</name>
<organism evidence="1">
    <name type="scientific">marine metagenome</name>
    <dbReference type="NCBI Taxonomy" id="408172"/>
    <lineage>
        <taxon>unclassified sequences</taxon>
        <taxon>metagenomes</taxon>
        <taxon>ecological metagenomes</taxon>
    </lineage>
</organism>
<feature type="non-terminal residue" evidence="1">
    <location>
        <position position="1"/>
    </location>
</feature>
<sequence>PEEGSVGASGDLTPLSYVAAVLMGERDVFYQGKRRQTSEVFKELDIQPLTLMPKEGLAVMNGTSVMTAIACFAYQRAEYLSRLASRITAMVVEVLRGNKSHYDARIFAYKPHPGQSLIATYIREDLGYHSGDLKALDDHLQDRYSLRCAPHVIGVLADALPWMKEWIETELNSANDNPLVDAEQEDFLHGGNFYGGHIAFAMDGLKNAVANVADLLDRQMAFMMDPKNNRGLPANLSGATEERLCISHGFKAMEIGTAAWTAEALKNTMPASVFSRSTECHNQDKVSMGTIAARDCLRVLELTEQVAGAVLLAATQGLEIRIRNGDLEHHHLTPQIRETLDAIRGECDFIEDDRPLEQTLRRIKSLIAEKAWALYED</sequence>
<accession>A0A381YRH0</accession>
<reference evidence="1" key="1">
    <citation type="submission" date="2018-05" db="EMBL/GenBank/DDBJ databases">
        <authorList>
            <person name="Lanie J.A."/>
            <person name="Ng W.-L."/>
            <person name="Kazmierczak K.M."/>
            <person name="Andrzejewski T.M."/>
            <person name="Davidsen T.M."/>
            <person name="Wayne K.J."/>
            <person name="Tettelin H."/>
            <person name="Glass J.I."/>
            <person name="Rusch D."/>
            <person name="Podicherti R."/>
            <person name="Tsui H.-C.T."/>
            <person name="Winkler M.E."/>
        </authorList>
    </citation>
    <scope>NUCLEOTIDE SEQUENCE</scope>
</reference>
<dbReference type="FunFam" id="1.20.200.10:FF:000012">
    <property type="entry name" value="Tyrosine ammonia-lyase"/>
    <property type="match status" value="1"/>
</dbReference>
<evidence type="ECO:0008006" key="2">
    <source>
        <dbReference type="Google" id="ProtNLM"/>
    </source>
</evidence>
<dbReference type="CDD" id="cd00332">
    <property type="entry name" value="PAL-HAL"/>
    <property type="match status" value="1"/>
</dbReference>
<protein>
    <recommendedName>
        <fullName evidence="2">Histidine ammonia-lyase</fullName>
    </recommendedName>
</protein>
<gene>
    <name evidence="1" type="ORF">METZ01_LOCUS132076</name>
</gene>
<dbReference type="InterPro" id="IPR022313">
    <property type="entry name" value="Phe/His_NH3-lyase_AS"/>
</dbReference>
<proteinExistence type="predicted"/>
<dbReference type="SUPFAM" id="SSF48557">
    <property type="entry name" value="L-aspartase-like"/>
    <property type="match status" value="1"/>
</dbReference>